<comment type="caution">
    <text evidence="2">The sequence shown here is derived from an EMBL/GenBank/DDBJ whole genome shotgun (WGS) entry which is preliminary data.</text>
</comment>
<proteinExistence type="predicted"/>
<accession>A0A9D2RVZ4</accession>
<keyword evidence="1" id="KW-0812">Transmembrane</keyword>
<name>A0A9D2RVZ4_9FIRM</name>
<dbReference type="InterPro" id="IPR019635">
    <property type="entry name" value="DUF2500"/>
</dbReference>
<gene>
    <name evidence="2" type="ORF">IAA06_00460</name>
</gene>
<evidence type="ECO:0000313" key="3">
    <source>
        <dbReference type="Proteomes" id="UP000823842"/>
    </source>
</evidence>
<dbReference type="Pfam" id="PF10694">
    <property type="entry name" value="DUF2500"/>
    <property type="match status" value="1"/>
</dbReference>
<dbReference type="Proteomes" id="UP000823842">
    <property type="component" value="Unassembled WGS sequence"/>
</dbReference>
<dbReference type="EMBL" id="DWYZ01000011">
    <property type="protein sequence ID" value="HJB27255.1"/>
    <property type="molecule type" value="Genomic_DNA"/>
</dbReference>
<protein>
    <submittedName>
        <fullName evidence="2">DUF2500 domain-containing protein</fullName>
    </submittedName>
</protein>
<feature type="transmembrane region" description="Helical" evidence="1">
    <location>
        <begin position="12"/>
        <end position="29"/>
    </location>
</feature>
<evidence type="ECO:0000313" key="2">
    <source>
        <dbReference type="EMBL" id="HJB27255.1"/>
    </source>
</evidence>
<sequence>MDFMLGSGFEAVTGIIFLVVLVMFVLIIAKSVSTWNNNNHSPRVTAEADIVSKRTQVTHQQHANAGDPTGAHGFHTTTSTAYYICFQFDTGDRLELQVDGKDYETLAEGDHGKLTFQGTRYLGFERQIPAADE</sequence>
<dbReference type="Gene3D" id="2.40.50.660">
    <property type="match status" value="1"/>
</dbReference>
<organism evidence="2 3">
    <name type="scientific">Candidatus Blautia faecavium</name>
    <dbReference type="NCBI Taxonomy" id="2838487"/>
    <lineage>
        <taxon>Bacteria</taxon>
        <taxon>Bacillati</taxon>
        <taxon>Bacillota</taxon>
        <taxon>Clostridia</taxon>
        <taxon>Lachnospirales</taxon>
        <taxon>Lachnospiraceae</taxon>
        <taxon>Blautia</taxon>
    </lineage>
</organism>
<reference evidence="2" key="1">
    <citation type="journal article" date="2021" name="PeerJ">
        <title>Extensive microbial diversity within the chicken gut microbiome revealed by metagenomics and culture.</title>
        <authorList>
            <person name="Gilroy R."/>
            <person name="Ravi A."/>
            <person name="Getino M."/>
            <person name="Pursley I."/>
            <person name="Horton D.L."/>
            <person name="Alikhan N.F."/>
            <person name="Baker D."/>
            <person name="Gharbi K."/>
            <person name="Hall N."/>
            <person name="Watson M."/>
            <person name="Adriaenssens E.M."/>
            <person name="Foster-Nyarko E."/>
            <person name="Jarju S."/>
            <person name="Secka A."/>
            <person name="Antonio M."/>
            <person name="Oren A."/>
            <person name="Chaudhuri R.R."/>
            <person name="La Ragione R."/>
            <person name="Hildebrand F."/>
            <person name="Pallen M.J."/>
        </authorList>
    </citation>
    <scope>NUCLEOTIDE SEQUENCE</scope>
    <source>
        <strain evidence="2">ChiSjej1B19-5720</strain>
    </source>
</reference>
<keyword evidence="1" id="KW-0472">Membrane</keyword>
<dbReference type="AlphaFoldDB" id="A0A9D2RVZ4"/>
<evidence type="ECO:0000256" key="1">
    <source>
        <dbReference type="SAM" id="Phobius"/>
    </source>
</evidence>
<keyword evidence="1" id="KW-1133">Transmembrane helix</keyword>
<reference evidence="2" key="2">
    <citation type="submission" date="2021-04" db="EMBL/GenBank/DDBJ databases">
        <authorList>
            <person name="Gilroy R."/>
        </authorList>
    </citation>
    <scope>NUCLEOTIDE SEQUENCE</scope>
    <source>
        <strain evidence="2">ChiSjej1B19-5720</strain>
    </source>
</reference>